<evidence type="ECO:0000256" key="5">
    <source>
        <dbReference type="ARBA" id="ARBA00022598"/>
    </source>
</evidence>
<keyword evidence="5" id="KW-0436">Ligase</keyword>
<keyword evidence="6" id="KW-0479">Metal-binding</keyword>
<dbReference type="SUPFAM" id="SSF53244">
    <property type="entry name" value="MurD-like peptide ligases, peptide-binding domain"/>
    <property type="match status" value="1"/>
</dbReference>
<evidence type="ECO:0000256" key="1">
    <source>
        <dbReference type="ARBA" id="ARBA00005150"/>
    </source>
</evidence>
<comment type="caution">
    <text evidence="13">The sequence shown here is derived from an EMBL/GenBank/DDBJ whole genome shotgun (WGS) entry which is preliminary data.</text>
</comment>
<dbReference type="InterPro" id="IPR036565">
    <property type="entry name" value="Mur-like_cat_sf"/>
</dbReference>
<dbReference type="PROSITE" id="PS01011">
    <property type="entry name" value="FOLYLPOLYGLU_SYNT_1"/>
    <property type="match status" value="1"/>
</dbReference>
<dbReference type="EMBL" id="CAWYQH010000001">
    <property type="protein sequence ID" value="CAK8672092.1"/>
    <property type="molecule type" value="Genomic_DNA"/>
</dbReference>
<evidence type="ECO:0000256" key="7">
    <source>
        <dbReference type="ARBA" id="ARBA00022741"/>
    </source>
</evidence>
<dbReference type="NCBIfam" id="TIGR01499">
    <property type="entry name" value="folC"/>
    <property type="match status" value="1"/>
</dbReference>
<evidence type="ECO:0000256" key="2">
    <source>
        <dbReference type="ARBA" id="ARBA00008276"/>
    </source>
</evidence>
<dbReference type="PANTHER" id="PTHR11136">
    <property type="entry name" value="FOLYLPOLYGLUTAMATE SYNTHASE-RELATED"/>
    <property type="match status" value="1"/>
</dbReference>
<evidence type="ECO:0000313" key="13">
    <source>
        <dbReference type="EMBL" id="CAK8672092.1"/>
    </source>
</evidence>
<keyword evidence="7" id="KW-0547">Nucleotide-binding</keyword>
<dbReference type="Proteomes" id="UP001642483">
    <property type="component" value="Unassembled WGS sequence"/>
</dbReference>
<accession>A0ABP0F1D1</accession>
<dbReference type="InterPro" id="IPR018109">
    <property type="entry name" value="Folylpolyglutamate_synth_CS"/>
</dbReference>
<dbReference type="Gene3D" id="3.40.1190.10">
    <property type="entry name" value="Mur-like, catalytic domain"/>
    <property type="match status" value="1"/>
</dbReference>
<comment type="catalytic activity">
    <reaction evidence="12">
        <text>(6S)-5,6,7,8-tetrahydrofolyl-(gamma-L-Glu)(n) + L-glutamate + ATP = (6S)-5,6,7,8-tetrahydrofolyl-(gamma-L-Glu)(n+1) + ADP + phosphate + H(+)</text>
        <dbReference type="Rhea" id="RHEA:10580"/>
        <dbReference type="Rhea" id="RHEA-COMP:14738"/>
        <dbReference type="Rhea" id="RHEA-COMP:14740"/>
        <dbReference type="ChEBI" id="CHEBI:15378"/>
        <dbReference type="ChEBI" id="CHEBI:29985"/>
        <dbReference type="ChEBI" id="CHEBI:30616"/>
        <dbReference type="ChEBI" id="CHEBI:43474"/>
        <dbReference type="ChEBI" id="CHEBI:141005"/>
        <dbReference type="ChEBI" id="CHEBI:456216"/>
        <dbReference type="EC" id="6.3.2.17"/>
    </reaction>
</comment>
<dbReference type="EC" id="6.3.2.17" evidence="3"/>
<sequence>MTGNWKPAPGGRLPCNVTASEQCRKQHALAHRKPLYDDAVKSLMGFQKLEISEESKLDYNGTRIMLMKELLRNIDVTDKDLNKMNVIHVAGTKGKGSTCTFVESILQHHGVRTGLLTSPHVIENRERVHINGKPISAELFGNYFWAVYDRLGKFGNIQDVVPSYFWLLNMLGFYIFKHEKVDAVIVEVGIGGAYDSTNVVNQPTVCGITSLALEHTDDLGKSMKMIAWHKAGILKRNAPAFVVPQTPECMSVIQRKAEDIGTVVKVVPSLTDYWNDDDLIDLKLGLPGEHQTTNASLALQLSHYWLSRHQNNTGNRQELTYFNLQGSNSHALPFQISKLAKKALSESHLLGRAEKIKCGSVTFYLDGAHTAESIKLAANWFREEAEKEAALLDVPCEKVLVFNVSGERDATSFLKLLQPFNFSGAIFTTNDTSLKKNLFLDETIRPDNCSEEEEFRKIHQNLNVWKSMCGGNPTTVENSHVFSNAADALCWLSSHLDEHTFNRIAPLASSEQIKASSFHGKHVQVFVTGSFRLVGAYLTLLMDSTQ</sequence>
<evidence type="ECO:0000256" key="6">
    <source>
        <dbReference type="ARBA" id="ARBA00022723"/>
    </source>
</evidence>
<proteinExistence type="inferred from homology"/>
<keyword evidence="8" id="KW-0067">ATP-binding</keyword>
<dbReference type="InterPro" id="IPR036615">
    <property type="entry name" value="Mur_ligase_C_dom_sf"/>
</dbReference>
<evidence type="ECO:0000256" key="8">
    <source>
        <dbReference type="ARBA" id="ARBA00022840"/>
    </source>
</evidence>
<keyword evidence="14" id="KW-1185">Reference proteome</keyword>
<evidence type="ECO:0000313" key="14">
    <source>
        <dbReference type="Proteomes" id="UP001642483"/>
    </source>
</evidence>
<gene>
    <name evidence="13" type="ORF">CVLEPA_LOCUS1086</name>
</gene>
<comment type="pathway">
    <text evidence="1">Cofactor biosynthesis; tetrahydrofolylpolyglutamate biosynthesis.</text>
</comment>
<name>A0ABP0F1D1_CLALP</name>
<dbReference type="SUPFAM" id="SSF53623">
    <property type="entry name" value="MurD-like peptide ligases, catalytic domain"/>
    <property type="match status" value="1"/>
</dbReference>
<evidence type="ECO:0000256" key="11">
    <source>
        <dbReference type="ARBA" id="ARBA00030876"/>
    </source>
</evidence>
<evidence type="ECO:0000256" key="3">
    <source>
        <dbReference type="ARBA" id="ARBA00013025"/>
    </source>
</evidence>
<evidence type="ECO:0000256" key="4">
    <source>
        <dbReference type="ARBA" id="ARBA00022563"/>
    </source>
</evidence>
<protein>
    <recommendedName>
        <fullName evidence="3">tetrahydrofolate synthase</fullName>
        <ecNumber evidence="3">6.3.2.17</ecNumber>
    </recommendedName>
    <alternativeName>
        <fullName evidence="11">Folylpoly-gamma-glutamate synthetase</fullName>
    </alternativeName>
    <alternativeName>
        <fullName evidence="10">Tetrahydrofolylpolyglutamate synthase</fullName>
    </alternativeName>
</protein>
<keyword evidence="4" id="KW-0554">One-carbon metabolism</keyword>
<reference evidence="13 14" key="1">
    <citation type="submission" date="2024-02" db="EMBL/GenBank/DDBJ databases">
        <authorList>
            <person name="Daric V."/>
            <person name="Darras S."/>
        </authorList>
    </citation>
    <scope>NUCLEOTIDE SEQUENCE [LARGE SCALE GENOMIC DNA]</scope>
</reference>
<organism evidence="13 14">
    <name type="scientific">Clavelina lepadiformis</name>
    <name type="common">Light-bulb sea squirt</name>
    <name type="synonym">Ascidia lepadiformis</name>
    <dbReference type="NCBI Taxonomy" id="159417"/>
    <lineage>
        <taxon>Eukaryota</taxon>
        <taxon>Metazoa</taxon>
        <taxon>Chordata</taxon>
        <taxon>Tunicata</taxon>
        <taxon>Ascidiacea</taxon>
        <taxon>Aplousobranchia</taxon>
        <taxon>Clavelinidae</taxon>
        <taxon>Clavelina</taxon>
    </lineage>
</organism>
<dbReference type="InterPro" id="IPR001645">
    <property type="entry name" value="Folylpolyglutamate_synth"/>
</dbReference>
<dbReference type="PROSITE" id="PS01012">
    <property type="entry name" value="FOLYLPOLYGLU_SYNT_2"/>
    <property type="match status" value="1"/>
</dbReference>
<dbReference type="PANTHER" id="PTHR11136:SF5">
    <property type="entry name" value="FOLYLPOLYGLUTAMATE SYNTHASE, MITOCHONDRIAL"/>
    <property type="match status" value="1"/>
</dbReference>
<dbReference type="Gene3D" id="3.90.190.20">
    <property type="entry name" value="Mur ligase, C-terminal domain"/>
    <property type="match status" value="1"/>
</dbReference>
<keyword evidence="9" id="KW-0460">Magnesium</keyword>
<evidence type="ECO:0000256" key="9">
    <source>
        <dbReference type="ARBA" id="ARBA00022842"/>
    </source>
</evidence>
<evidence type="ECO:0000256" key="12">
    <source>
        <dbReference type="ARBA" id="ARBA00047493"/>
    </source>
</evidence>
<comment type="similarity">
    <text evidence="2">Belongs to the folylpolyglutamate synthase family.</text>
</comment>
<evidence type="ECO:0000256" key="10">
    <source>
        <dbReference type="ARBA" id="ARBA00030592"/>
    </source>
</evidence>